<dbReference type="OrthoDB" id="8852824at2"/>
<sequence length="102" mass="11237">MKDQNPTSTAPRGPERPAAKAPQPNTLPAQGETQQPVPRRAFERDESADSQVADEPSMKEIGRVAKRDADRGIPDTTRGAELDRTYDKLREDLPDGQKKSTP</sequence>
<feature type="compositionally biased region" description="Polar residues" evidence="1">
    <location>
        <begin position="1"/>
        <end position="10"/>
    </location>
</feature>
<accession>A0A4Z0BH54</accession>
<evidence type="ECO:0000256" key="1">
    <source>
        <dbReference type="SAM" id="MobiDB-lite"/>
    </source>
</evidence>
<keyword evidence="3" id="KW-1185">Reference proteome</keyword>
<dbReference type="Proteomes" id="UP000297564">
    <property type="component" value="Unassembled WGS sequence"/>
</dbReference>
<protein>
    <submittedName>
        <fullName evidence="2">Uncharacterized protein</fullName>
    </submittedName>
</protein>
<name>A0A4Z0BH54_9BURK</name>
<dbReference type="RefSeq" id="WP_135286353.1">
    <property type="nucleotide sequence ID" value="NZ_SMLL01000006.1"/>
</dbReference>
<proteinExistence type="predicted"/>
<reference evidence="2 3" key="1">
    <citation type="submission" date="2019-03" db="EMBL/GenBank/DDBJ databases">
        <title>Ramlibacter rhizophilus CCTCC AB2015357, whole genome shotgun sequence.</title>
        <authorList>
            <person name="Zhang X."/>
            <person name="Feng G."/>
            <person name="Zhu H."/>
        </authorList>
    </citation>
    <scope>NUCLEOTIDE SEQUENCE [LARGE SCALE GENOMIC DNA]</scope>
    <source>
        <strain evidence="2 3">CCTCC AB2015357</strain>
    </source>
</reference>
<organism evidence="2 3">
    <name type="scientific">Ramlibacter rhizophilus</name>
    <dbReference type="NCBI Taxonomy" id="1781167"/>
    <lineage>
        <taxon>Bacteria</taxon>
        <taxon>Pseudomonadati</taxon>
        <taxon>Pseudomonadota</taxon>
        <taxon>Betaproteobacteria</taxon>
        <taxon>Burkholderiales</taxon>
        <taxon>Comamonadaceae</taxon>
        <taxon>Ramlibacter</taxon>
    </lineage>
</organism>
<feature type="compositionally biased region" description="Basic and acidic residues" evidence="1">
    <location>
        <begin position="56"/>
        <end position="102"/>
    </location>
</feature>
<evidence type="ECO:0000313" key="2">
    <source>
        <dbReference type="EMBL" id="TFY98120.1"/>
    </source>
</evidence>
<feature type="region of interest" description="Disordered" evidence="1">
    <location>
        <begin position="1"/>
        <end position="102"/>
    </location>
</feature>
<dbReference type="AlphaFoldDB" id="A0A4Z0BH54"/>
<gene>
    <name evidence="2" type="ORF">EZ242_16895</name>
</gene>
<evidence type="ECO:0000313" key="3">
    <source>
        <dbReference type="Proteomes" id="UP000297564"/>
    </source>
</evidence>
<comment type="caution">
    <text evidence="2">The sequence shown here is derived from an EMBL/GenBank/DDBJ whole genome shotgun (WGS) entry which is preliminary data.</text>
</comment>
<feature type="compositionally biased region" description="Polar residues" evidence="1">
    <location>
        <begin position="23"/>
        <end position="36"/>
    </location>
</feature>
<dbReference type="EMBL" id="SMLL01000006">
    <property type="protein sequence ID" value="TFY98120.1"/>
    <property type="molecule type" value="Genomic_DNA"/>
</dbReference>